<comment type="caution">
    <text evidence="1">The sequence shown here is derived from an EMBL/GenBank/DDBJ whole genome shotgun (WGS) entry which is preliminary data.</text>
</comment>
<evidence type="ECO:0000313" key="1">
    <source>
        <dbReference type="EMBL" id="KAK1389246.1"/>
    </source>
</evidence>
<reference evidence="1" key="1">
    <citation type="submission" date="2023-02" db="EMBL/GenBank/DDBJ databases">
        <title>Genome of toxic invasive species Heracleum sosnowskyi carries increased number of genes despite the absence of recent whole-genome duplications.</title>
        <authorList>
            <person name="Schelkunov M."/>
            <person name="Shtratnikova V."/>
            <person name="Makarenko M."/>
            <person name="Klepikova A."/>
            <person name="Omelchenko D."/>
            <person name="Novikova G."/>
            <person name="Obukhova E."/>
            <person name="Bogdanov V."/>
            <person name="Penin A."/>
            <person name="Logacheva M."/>
        </authorList>
    </citation>
    <scope>NUCLEOTIDE SEQUENCE</scope>
    <source>
        <strain evidence="1">Hsosn_3</strain>
        <tissue evidence="1">Leaf</tissue>
    </source>
</reference>
<dbReference type="EMBL" id="JAUIZM010000004">
    <property type="protein sequence ID" value="KAK1389246.1"/>
    <property type="molecule type" value="Genomic_DNA"/>
</dbReference>
<dbReference type="Proteomes" id="UP001237642">
    <property type="component" value="Unassembled WGS sequence"/>
</dbReference>
<accession>A0AAD8IQT9</accession>
<sequence length="335" mass="37261">MDSLQFLVNYSFQVFYLLEVQTKTNKIEKGVRLGWFEETGIASTLKLLYETSHPKFGKVETVVILGWRSLNEFACWLAGVFYKCRSLSFHGEDSGLNGQNVILGELSIFSPLPCGSGDGGTTNRRRNEDWLVPKSSVFYNCLSLSPPCSRFCPLPCGSGDGGTTNRRRNEDWLVPKSSVFYNCLSLSPPCSRFCWLAGVFYKCRSLSFHGEDSGLNGQNVILGELSIFSPLPCGSGDGGTTNRRRNEDWLVPKSSVFYNCLSLSPPCSRFCWLAGVFYKCRSLSFHGEDSGLNGQNVILGELSIFSPLPCGSGDGGTTNRRRNEDWLVPKSRYRD</sequence>
<organism evidence="1 2">
    <name type="scientific">Heracleum sosnowskyi</name>
    <dbReference type="NCBI Taxonomy" id="360622"/>
    <lineage>
        <taxon>Eukaryota</taxon>
        <taxon>Viridiplantae</taxon>
        <taxon>Streptophyta</taxon>
        <taxon>Embryophyta</taxon>
        <taxon>Tracheophyta</taxon>
        <taxon>Spermatophyta</taxon>
        <taxon>Magnoliopsida</taxon>
        <taxon>eudicotyledons</taxon>
        <taxon>Gunneridae</taxon>
        <taxon>Pentapetalae</taxon>
        <taxon>asterids</taxon>
        <taxon>campanulids</taxon>
        <taxon>Apiales</taxon>
        <taxon>Apiaceae</taxon>
        <taxon>Apioideae</taxon>
        <taxon>apioid superclade</taxon>
        <taxon>Tordylieae</taxon>
        <taxon>Tordyliinae</taxon>
        <taxon>Heracleum</taxon>
    </lineage>
</organism>
<gene>
    <name evidence="1" type="ORF">POM88_017424</name>
</gene>
<evidence type="ECO:0000313" key="2">
    <source>
        <dbReference type="Proteomes" id="UP001237642"/>
    </source>
</evidence>
<reference evidence="1" key="2">
    <citation type="submission" date="2023-05" db="EMBL/GenBank/DDBJ databases">
        <authorList>
            <person name="Schelkunov M.I."/>
        </authorList>
    </citation>
    <scope>NUCLEOTIDE SEQUENCE</scope>
    <source>
        <strain evidence="1">Hsosn_3</strain>
        <tissue evidence="1">Leaf</tissue>
    </source>
</reference>
<dbReference type="AlphaFoldDB" id="A0AAD8IQT9"/>
<name>A0AAD8IQT9_9APIA</name>
<keyword evidence="2" id="KW-1185">Reference proteome</keyword>
<proteinExistence type="predicted"/>
<protein>
    <submittedName>
        <fullName evidence="1">Uncharacterized protein</fullName>
    </submittedName>
</protein>